<dbReference type="Pfam" id="PF03781">
    <property type="entry name" value="FGE-sulfatase"/>
    <property type="match status" value="1"/>
</dbReference>
<dbReference type="EMBL" id="JBGOSP010000035">
    <property type="protein sequence ID" value="MFA3842266.1"/>
    <property type="molecule type" value="Genomic_DNA"/>
</dbReference>
<dbReference type="InterPro" id="IPR005532">
    <property type="entry name" value="SUMF_dom"/>
</dbReference>
<reference evidence="3 4" key="1">
    <citation type="submission" date="2024-08" db="EMBL/GenBank/DDBJ databases">
        <title>Genome sequence of Streptomyces aureus CACIA-1.46HGO.</title>
        <authorList>
            <person name="Evangelista-Martinez Z."/>
        </authorList>
    </citation>
    <scope>NUCLEOTIDE SEQUENCE [LARGE SCALE GENOMIC DNA]</scope>
    <source>
        <strain evidence="3 4">CACIA-1.46HGO</strain>
    </source>
</reference>
<gene>
    <name evidence="3" type="ORF">ACEG43_39800</name>
</gene>
<keyword evidence="4" id="KW-1185">Reference proteome</keyword>
<feature type="region of interest" description="Disordered" evidence="1">
    <location>
        <begin position="90"/>
        <end position="115"/>
    </location>
</feature>
<feature type="region of interest" description="Disordered" evidence="1">
    <location>
        <begin position="29"/>
        <end position="64"/>
    </location>
</feature>
<protein>
    <submittedName>
        <fullName evidence="3">SUMF1/EgtB/PvdO family nonheme iron enzyme</fullName>
    </submittedName>
</protein>
<evidence type="ECO:0000259" key="2">
    <source>
        <dbReference type="Pfam" id="PF03781"/>
    </source>
</evidence>
<proteinExistence type="predicted"/>
<dbReference type="Gene3D" id="3.90.1580.10">
    <property type="entry name" value="paralog of FGE (formylglycine-generating enzyme)"/>
    <property type="match status" value="1"/>
</dbReference>
<comment type="caution">
    <text evidence="3">The sequence shown here is derived from an EMBL/GenBank/DDBJ whole genome shotgun (WGS) entry which is preliminary data.</text>
</comment>
<name>A0ABV4SYG5_9ACTN</name>
<evidence type="ECO:0000256" key="1">
    <source>
        <dbReference type="SAM" id="MobiDB-lite"/>
    </source>
</evidence>
<accession>A0ABV4SYG5</accession>
<dbReference type="InterPro" id="IPR016187">
    <property type="entry name" value="CTDL_fold"/>
</dbReference>
<feature type="domain" description="Sulfatase-modifying factor enzyme-like" evidence="2">
    <location>
        <begin position="63"/>
        <end position="106"/>
    </location>
</feature>
<dbReference type="InterPro" id="IPR042095">
    <property type="entry name" value="SUMF_sf"/>
</dbReference>
<feature type="compositionally biased region" description="Low complexity" evidence="1">
    <location>
        <begin position="90"/>
        <end position="99"/>
    </location>
</feature>
<dbReference type="SUPFAM" id="SSF56436">
    <property type="entry name" value="C-type lectin-like"/>
    <property type="match status" value="1"/>
</dbReference>
<organism evidence="3 4">
    <name type="scientific">Streptomyces aureus</name>
    <dbReference type="NCBI Taxonomy" id="193461"/>
    <lineage>
        <taxon>Bacteria</taxon>
        <taxon>Bacillati</taxon>
        <taxon>Actinomycetota</taxon>
        <taxon>Actinomycetes</taxon>
        <taxon>Kitasatosporales</taxon>
        <taxon>Streptomycetaceae</taxon>
        <taxon>Streptomyces</taxon>
    </lineage>
</organism>
<sequence length="115" mass="12026">MSKPGRGERPALLDLGLPGLAEWAATACTTPAAKSGSSAPTGTPELLRPREPHRPLARHHPGLGTTRVIRGGSYLCHASCCRRYRVAARSSSTPDSSTSHQGFRCAVDAGPLDAP</sequence>
<evidence type="ECO:0000313" key="3">
    <source>
        <dbReference type="EMBL" id="MFA3842266.1"/>
    </source>
</evidence>
<evidence type="ECO:0000313" key="4">
    <source>
        <dbReference type="Proteomes" id="UP001571476"/>
    </source>
</evidence>
<dbReference type="Proteomes" id="UP001571476">
    <property type="component" value="Unassembled WGS sequence"/>
</dbReference>